<dbReference type="AlphaFoldDB" id="A0A0G1M386"/>
<evidence type="ECO:0000256" key="4">
    <source>
        <dbReference type="RuleBase" id="RU000559"/>
    </source>
</evidence>
<dbReference type="PANTHER" id="PTHR15680">
    <property type="entry name" value="RIBOSOMAL PROTEIN L19"/>
    <property type="match status" value="1"/>
</dbReference>
<evidence type="ECO:0000256" key="3">
    <source>
        <dbReference type="ARBA" id="ARBA00023274"/>
    </source>
</evidence>
<dbReference type="GO" id="GO:0006412">
    <property type="term" value="P:translation"/>
    <property type="evidence" value="ECO:0007669"/>
    <property type="project" value="InterPro"/>
</dbReference>
<sequence length="135" mass="15403">MALKTLHHETEFGVGDRIKVHQKIREGAKEKTQIFEGMVIALKNRQEGKTVTLRRIGAGNIGIERIFPLTSPSLEKIEVVKRGTSGVRHAKLYFTREKSPREVAEIYARAQSRELSQKEVKKSSKKKAKHARKEK</sequence>
<organism evidence="6 7">
    <name type="scientific">Candidatus Curtissbacteria bacterium GW2011_GWC1_44_33</name>
    <dbReference type="NCBI Taxonomy" id="1618413"/>
    <lineage>
        <taxon>Bacteria</taxon>
        <taxon>Candidatus Curtissiibacteriota</taxon>
    </lineage>
</organism>
<comment type="caution">
    <text evidence="6">The sequence shown here is derived from an EMBL/GenBank/DDBJ whole genome shotgun (WGS) entry which is preliminary data.</text>
</comment>
<feature type="compositionally biased region" description="Basic residues" evidence="5">
    <location>
        <begin position="123"/>
        <end position="135"/>
    </location>
</feature>
<dbReference type="InterPro" id="IPR038657">
    <property type="entry name" value="Ribosomal_bL19_sf"/>
</dbReference>
<keyword evidence="2 6" id="KW-0689">Ribosomal protein</keyword>
<comment type="function">
    <text evidence="4">This protein is located at the 30S-50S ribosomal subunit interface and may play a role in the structure and function of the aminoacyl-tRNA binding site.</text>
</comment>
<dbReference type="NCBIfam" id="TIGR01024">
    <property type="entry name" value="rplS_bact"/>
    <property type="match status" value="1"/>
</dbReference>
<dbReference type="InterPro" id="IPR008991">
    <property type="entry name" value="Translation_prot_SH3-like_sf"/>
</dbReference>
<evidence type="ECO:0000256" key="2">
    <source>
        <dbReference type="ARBA" id="ARBA00022980"/>
    </source>
</evidence>
<dbReference type="Pfam" id="PF01245">
    <property type="entry name" value="Ribosomal_L19"/>
    <property type="match status" value="1"/>
</dbReference>
<dbReference type="GO" id="GO:0022625">
    <property type="term" value="C:cytosolic large ribosomal subunit"/>
    <property type="evidence" value="ECO:0007669"/>
    <property type="project" value="TreeGrafter"/>
</dbReference>
<dbReference type="PRINTS" id="PR00061">
    <property type="entry name" value="RIBOSOMALL19"/>
</dbReference>
<evidence type="ECO:0000313" key="6">
    <source>
        <dbReference type="EMBL" id="KKT66394.1"/>
    </source>
</evidence>
<dbReference type="Proteomes" id="UP000033901">
    <property type="component" value="Unassembled WGS sequence"/>
</dbReference>
<dbReference type="GO" id="GO:0003735">
    <property type="term" value="F:structural constituent of ribosome"/>
    <property type="evidence" value="ECO:0007669"/>
    <property type="project" value="InterPro"/>
</dbReference>
<protein>
    <recommendedName>
        <fullName evidence="4">50S ribosomal protein L19</fullName>
    </recommendedName>
</protein>
<evidence type="ECO:0000256" key="5">
    <source>
        <dbReference type="SAM" id="MobiDB-lite"/>
    </source>
</evidence>
<comment type="similarity">
    <text evidence="1 4">Belongs to the bacterial ribosomal protein bL19 family.</text>
</comment>
<dbReference type="EMBL" id="LCIZ01000027">
    <property type="protein sequence ID" value="KKT66394.1"/>
    <property type="molecule type" value="Genomic_DNA"/>
</dbReference>
<proteinExistence type="inferred from homology"/>
<evidence type="ECO:0000256" key="1">
    <source>
        <dbReference type="ARBA" id="ARBA00005781"/>
    </source>
</evidence>
<gene>
    <name evidence="6" type="ORF">UW61_C0027G0007</name>
</gene>
<accession>A0A0G1M386</accession>
<feature type="region of interest" description="Disordered" evidence="5">
    <location>
        <begin position="112"/>
        <end position="135"/>
    </location>
</feature>
<dbReference type="Gene3D" id="2.30.30.790">
    <property type="match status" value="1"/>
</dbReference>
<keyword evidence="3 4" id="KW-0687">Ribonucleoprotein</keyword>
<dbReference type="InterPro" id="IPR001857">
    <property type="entry name" value="Ribosomal_bL19"/>
</dbReference>
<evidence type="ECO:0000313" key="7">
    <source>
        <dbReference type="Proteomes" id="UP000033901"/>
    </source>
</evidence>
<name>A0A0G1M386_9BACT</name>
<dbReference type="SUPFAM" id="SSF50104">
    <property type="entry name" value="Translation proteins SH3-like domain"/>
    <property type="match status" value="1"/>
</dbReference>
<dbReference type="PANTHER" id="PTHR15680:SF9">
    <property type="entry name" value="LARGE RIBOSOMAL SUBUNIT PROTEIN BL19M"/>
    <property type="match status" value="1"/>
</dbReference>
<reference evidence="6 7" key="1">
    <citation type="journal article" date="2015" name="Nature">
        <title>rRNA introns, odd ribosomes, and small enigmatic genomes across a large radiation of phyla.</title>
        <authorList>
            <person name="Brown C.T."/>
            <person name="Hug L.A."/>
            <person name="Thomas B.C."/>
            <person name="Sharon I."/>
            <person name="Castelle C.J."/>
            <person name="Singh A."/>
            <person name="Wilkins M.J."/>
            <person name="Williams K.H."/>
            <person name="Banfield J.F."/>
        </authorList>
    </citation>
    <scope>NUCLEOTIDE SEQUENCE [LARGE SCALE GENOMIC DNA]</scope>
</reference>
<feature type="compositionally biased region" description="Basic and acidic residues" evidence="5">
    <location>
        <begin position="112"/>
        <end position="122"/>
    </location>
</feature>